<reference evidence="1 2" key="1">
    <citation type="submission" date="2018-11" db="EMBL/GenBank/DDBJ databases">
        <title>Rufibacter latericius sp. nov., isolated from water in Baiyang Lake.</title>
        <authorList>
            <person name="Yang Y."/>
        </authorList>
    </citation>
    <scope>NUCLEOTIDE SEQUENCE [LARGE SCALE GENOMIC DNA]</scope>
    <source>
        <strain evidence="1 2">R-22-1c-1</strain>
    </source>
</reference>
<organism evidence="1 2">
    <name type="scientific">Rufibacter latericius</name>
    <dbReference type="NCBI Taxonomy" id="2487040"/>
    <lineage>
        <taxon>Bacteria</taxon>
        <taxon>Pseudomonadati</taxon>
        <taxon>Bacteroidota</taxon>
        <taxon>Cytophagia</taxon>
        <taxon>Cytophagales</taxon>
        <taxon>Hymenobacteraceae</taxon>
        <taxon>Rufibacter</taxon>
    </lineage>
</organism>
<accession>A0A3M9N1J0</accession>
<comment type="caution">
    <text evidence="1">The sequence shown here is derived from an EMBL/GenBank/DDBJ whole genome shotgun (WGS) entry which is preliminary data.</text>
</comment>
<keyword evidence="2" id="KW-1185">Reference proteome</keyword>
<evidence type="ECO:0000313" key="2">
    <source>
        <dbReference type="Proteomes" id="UP000272117"/>
    </source>
</evidence>
<name>A0A3M9N1J0_9BACT</name>
<dbReference type="Proteomes" id="UP000272117">
    <property type="component" value="Unassembled WGS sequence"/>
</dbReference>
<proteinExistence type="predicted"/>
<evidence type="ECO:0000313" key="1">
    <source>
        <dbReference type="EMBL" id="RNI31586.1"/>
    </source>
</evidence>
<gene>
    <name evidence="1" type="ORF">EFB08_03455</name>
</gene>
<dbReference type="AlphaFoldDB" id="A0A3M9N1J0"/>
<sequence length="89" mass="10234">MGFILNCLFQGNIKATRSLDLIRIYFLARQALRWEQWFIVPYQPVAAGLTYVYLPLNYKPVAVLYSAPCGRKGKTLFTILGLSIIRLHE</sequence>
<protein>
    <submittedName>
        <fullName evidence="1">Uncharacterized protein</fullName>
    </submittedName>
</protein>
<dbReference type="EMBL" id="RJJD01000001">
    <property type="protein sequence ID" value="RNI31586.1"/>
    <property type="molecule type" value="Genomic_DNA"/>
</dbReference>